<feature type="domain" description="GRF-type" evidence="6">
    <location>
        <begin position="25"/>
        <end position="66"/>
    </location>
</feature>
<organism evidence="7">
    <name type="scientific">Ananas comosus var. bracteatus</name>
    <name type="common">red pineapple</name>
    <dbReference type="NCBI Taxonomy" id="296719"/>
    <lineage>
        <taxon>Eukaryota</taxon>
        <taxon>Viridiplantae</taxon>
        <taxon>Streptophyta</taxon>
        <taxon>Embryophyta</taxon>
        <taxon>Tracheophyta</taxon>
        <taxon>Spermatophyta</taxon>
        <taxon>Magnoliopsida</taxon>
        <taxon>Liliopsida</taxon>
        <taxon>Poales</taxon>
        <taxon>Bromeliaceae</taxon>
        <taxon>Bromelioideae</taxon>
        <taxon>Ananas</taxon>
    </lineage>
</organism>
<accession>A0A6V7P503</accession>
<gene>
    <name evidence="7" type="ORF">CB5_LOCUS9126</name>
</gene>
<evidence type="ECO:0000256" key="1">
    <source>
        <dbReference type="ARBA" id="ARBA00022723"/>
    </source>
</evidence>
<reference evidence="7" key="1">
    <citation type="submission" date="2020-07" db="EMBL/GenBank/DDBJ databases">
        <authorList>
            <person name="Lin J."/>
        </authorList>
    </citation>
    <scope>NUCLEOTIDE SEQUENCE</scope>
</reference>
<dbReference type="EMBL" id="LR862145">
    <property type="protein sequence ID" value="CAD1825915.1"/>
    <property type="molecule type" value="Genomic_DNA"/>
</dbReference>
<keyword evidence="5" id="KW-0175">Coiled coil</keyword>
<name>A0A6V7P503_ANACO</name>
<dbReference type="PROSITE" id="PS51999">
    <property type="entry name" value="ZF_GRF"/>
    <property type="match status" value="1"/>
</dbReference>
<protein>
    <recommendedName>
        <fullName evidence="6">GRF-type domain-containing protein</fullName>
    </recommendedName>
</protein>
<dbReference type="InterPro" id="IPR010666">
    <property type="entry name" value="Znf_GRF"/>
</dbReference>
<dbReference type="GO" id="GO:0008270">
    <property type="term" value="F:zinc ion binding"/>
    <property type="evidence" value="ECO:0007669"/>
    <property type="project" value="UniProtKB-KW"/>
</dbReference>
<evidence type="ECO:0000256" key="3">
    <source>
        <dbReference type="ARBA" id="ARBA00022833"/>
    </source>
</evidence>
<dbReference type="AlphaFoldDB" id="A0A6V7P503"/>
<feature type="coiled-coil region" evidence="5">
    <location>
        <begin position="75"/>
        <end position="144"/>
    </location>
</feature>
<dbReference type="Pfam" id="PF06839">
    <property type="entry name" value="Zn_ribbon_GRF"/>
    <property type="match status" value="1"/>
</dbReference>
<evidence type="ECO:0000259" key="6">
    <source>
        <dbReference type="PROSITE" id="PS51999"/>
    </source>
</evidence>
<keyword evidence="3" id="KW-0862">Zinc</keyword>
<dbReference type="PANTHER" id="PTHR33248">
    <property type="entry name" value="ZINC ION-BINDING PROTEIN"/>
    <property type="match status" value="1"/>
</dbReference>
<keyword evidence="2 4" id="KW-0863">Zinc-finger</keyword>
<proteinExistence type="predicted"/>
<evidence type="ECO:0000256" key="5">
    <source>
        <dbReference type="SAM" id="Coils"/>
    </source>
</evidence>
<sequence length="167" mass="18839">MSASASSSSSSGCTVGQLNVDNPICFCGLKAPQRTSLTFDNLGRRFYGCINYKRNGCGFFRWRDPEICERGKEYIIELLEQIGRLKKKVIALENEVSTTTEDNYTLSKKLTYVENSRKALREEMKRLIAKMALIQMKLKEKDNNIVRGSSSSTIALPMSIRSPFAYA</sequence>
<evidence type="ECO:0000256" key="2">
    <source>
        <dbReference type="ARBA" id="ARBA00022771"/>
    </source>
</evidence>
<keyword evidence="1" id="KW-0479">Metal-binding</keyword>
<evidence type="ECO:0000313" key="7">
    <source>
        <dbReference type="EMBL" id="CAD1825915.1"/>
    </source>
</evidence>
<evidence type="ECO:0000256" key="4">
    <source>
        <dbReference type="PROSITE-ProRule" id="PRU01343"/>
    </source>
</evidence>